<accession>A0ABP9RF74</accession>
<keyword evidence="3" id="KW-1003">Cell membrane</keyword>
<dbReference type="PANTHER" id="PTHR42709">
    <property type="entry name" value="ALKALINE PHOSPHATASE LIKE PROTEIN"/>
    <property type="match status" value="1"/>
</dbReference>
<evidence type="ECO:0000256" key="6">
    <source>
        <dbReference type="ARBA" id="ARBA00023136"/>
    </source>
</evidence>
<feature type="transmembrane region" description="Helical" evidence="7">
    <location>
        <begin position="57"/>
        <end position="79"/>
    </location>
</feature>
<dbReference type="InterPro" id="IPR051311">
    <property type="entry name" value="DedA_domain"/>
</dbReference>
<organism evidence="9 10">
    <name type="scientific">Pseudonocardia eucalypti</name>
    <dbReference type="NCBI Taxonomy" id="648755"/>
    <lineage>
        <taxon>Bacteria</taxon>
        <taxon>Bacillati</taxon>
        <taxon>Actinomycetota</taxon>
        <taxon>Actinomycetes</taxon>
        <taxon>Pseudonocardiales</taxon>
        <taxon>Pseudonocardiaceae</taxon>
        <taxon>Pseudonocardia</taxon>
    </lineage>
</organism>
<proteinExistence type="inferred from homology"/>
<dbReference type="Proteomes" id="UP001428817">
    <property type="component" value="Unassembled WGS sequence"/>
</dbReference>
<evidence type="ECO:0000256" key="2">
    <source>
        <dbReference type="ARBA" id="ARBA00010792"/>
    </source>
</evidence>
<evidence type="ECO:0000259" key="8">
    <source>
        <dbReference type="Pfam" id="PF09335"/>
    </source>
</evidence>
<dbReference type="PANTHER" id="PTHR42709:SF6">
    <property type="entry name" value="UNDECAPRENYL PHOSPHATE TRANSPORTER A"/>
    <property type="match status" value="1"/>
</dbReference>
<sequence length="206" mass="21876">MSSALPGVFESLESVLIDYGYLAIVLLVGVESFGVPAPGQTVLVAASIYAGTGRLEVSWVALAGFLAATVGDAVGYTIGRYGGRRVVLRFGRYVGLTERRLDKVEGFFARHGGKVVPVARFVDGLRQFNGLAAGLANMPAMRFLAANAAGAAVWVAACVTVGFLAGNHIEIVYDAIVTYQLYLLVALGLLVLALVGRWVWRKRRAA</sequence>
<evidence type="ECO:0000256" key="7">
    <source>
        <dbReference type="SAM" id="Phobius"/>
    </source>
</evidence>
<evidence type="ECO:0000313" key="9">
    <source>
        <dbReference type="EMBL" id="GAA5176589.1"/>
    </source>
</evidence>
<evidence type="ECO:0000313" key="10">
    <source>
        <dbReference type="Proteomes" id="UP001428817"/>
    </source>
</evidence>
<dbReference type="RefSeq" id="WP_185065834.1">
    <property type="nucleotide sequence ID" value="NZ_BAABJP010000068.1"/>
</dbReference>
<reference evidence="10" key="1">
    <citation type="journal article" date="2019" name="Int. J. Syst. Evol. Microbiol.">
        <title>The Global Catalogue of Microorganisms (GCM) 10K type strain sequencing project: providing services to taxonomists for standard genome sequencing and annotation.</title>
        <authorList>
            <consortium name="The Broad Institute Genomics Platform"/>
            <consortium name="The Broad Institute Genome Sequencing Center for Infectious Disease"/>
            <person name="Wu L."/>
            <person name="Ma J."/>
        </authorList>
    </citation>
    <scope>NUCLEOTIDE SEQUENCE [LARGE SCALE GENOMIC DNA]</scope>
    <source>
        <strain evidence="10">JCM 18303</strain>
    </source>
</reference>
<evidence type="ECO:0000256" key="4">
    <source>
        <dbReference type="ARBA" id="ARBA00022692"/>
    </source>
</evidence>
<feature type="transmembrane region" description="Helical" evidence="7">
    <location>
        <begin position="19"/>
        <end position="37"/>
    </location>
</feature>
<comment type="similarity">
    <text evidence="2">Belongs to the DedA family.</text>
</comment>
<keyword evidence="6 7" id="KW-0472">Membrane</keyword>
<comment type="caution">
    <text evidence="9">The sequence shown here is derived from an EMBL/GenBank/DDBJ whole genome shotgun (WGS) entry which is preliminary data.</text>
</comment>
<gene>
    <name evidence="9" type="ORF">GCM10023321_85370</name>
</gene>
<name>A0ABP9RF74_9PSEU</name>
<evidence type="ECO:0000256" key="3">
    <source>
        <dbReference type="ARBA" id="ARBA00022475"/>
    </source>
</evidence>
<keyword evidence="4 7" id="KW-0812">Transmembrane</keyword>
<keyword evidence="10" id="KW-1185">Reference proteome</keyword>
<dbReference type="Pfam" id="PF09335">
    <property type="entry name" value="VTT_dom"/>
    <property type="match status" value="1"/>
</dbReference>
<feature type="domain" description="VTT" evidence="8">
    <location>
        <begin position="38"/>
        <end position="162"/>
    </location>
</feature>
<dbReference type="InterPro" id="IPR032816">
    <property type="entry name" value="VTT_dom"/>
</dbReference>
<keyword evidence="5 7" id="KW-1133">Transmembrane helix</keyword>
<comment type="subcellular location">
    <subcellularLocation>
        <location evidence="1">Cell membrane</location>
        <topology evidence="1">Multi-pass membrane protein</topology>
    </subcellularLocation>
</comment>
<evidence type="ECO:0000256" key="5">
    <source>
        <dbReference type="ARBA" id="ARBA00022989"/>
    </source>
</evidence>
<feature type="transmembrane region" description="Helical" evidence="7">
    <location>
        <begin position="177"/>
        <end position="200"/>
    </location>
</feature>
<evidence type="ECO:0000256" key="1">
    <source>
        <dbReference type="ARBA" id="ARBA00004651"/>
    </source>
</evidence>
<feature type="transmembrane region" description="Helical" evidence="7">
    <location>
        <begin position="143"/>
        <end position="165"/>
    </location>
</feature>
<protein>
    <recommendedName>
        <fullName evidence="8">VTT domain-containing protein</fullName>
    </recommendedName>
</protein>
<dbReference type="EMBL" id="BAABJP010000068">
    <property type="protein sequence ID" value="GAA5176589.1"/>
    <property type="molecule type" value="Genomic_DNA"/>
</dbReference>